<evidence type="ECO:0000313" key="4">
    <source>
        <dbReference type="Proteomes" id="UP000604046"/>
    </source>
</evidence>
<proteinExistence type="predicted"/>
<feature type="region of interest" description="Disordered" evidence="1">
    <location>
        <begin position="541"/>
        <end position="592"/>
    </location>
</feature>
<keyword evidence="2" id="KW-1133">Transmembrane helix</keyword>
<gene>
    <name evidence="3" type="ORF">SNAT2548_LOCUS29102</name>
</gene>
<dbReference type="EMBL" id="CAJNDS010002544">
    <property type="protein sequence ID" value="CAE7519970.1"/>
    <property type="molecule type" value="Genomic_DNA"/>
</dbReference>
<keyword evidence="2" id="KW-0812">Transmembrane</keyword>
<protein>
    <submittedName>
        <fullName evidence="3">Uncharacterized protein</fullName>
    </submittedName>
</protein>
<reference evidence="3" key="1">
    <citation type="submission" date="2021-02" db="EMBL/GenBank/DDBJ databases">
        <authorList>
            <person name="Dougan E. K."/>
            <person name="Rhodes N."/>
            <person name="Thang M."/>
            <person name="Chan C."/>
        </authorList>
    </citation>
    <scope>NUCLEOTIDE SEQUENCE</scope>
</reference>
<dbReference type="OrthoDB" id="445192at2759"/>
<feature type="region of interest" description="Disordered" evidence="1">
    <location>
        <begin position="406"/>
        <end position="472"/>
    </location>
</feature>
<evidence type="ECO:0000313" key="3">
    <source>
        <dbReference type="EMBL" id="CAE7519970.1"/>
    </source>
</evidence>
<name>A0A812TEH8_9DINO</name>
<comment type="caution">
    <text evidence="3">The sequence shown here is derived from an EMBL/GenBank/DDBJ whole genome shotgun (WGS) entry which is preliminary data.</text>
</comment>
<evidence type="ECO:0000256" key="2">
    <source>
        <dbReference type="SAM" id="Phobius"/>
    </source>
</evidence>
<sequence length="830" mass="87252">MCAFEAARDKLIARWLLFVNLLASVSGLFVEASASSDPDFFISRVVATHAPSTLQRYLDMWSAWCLHCEIRRSSAHDPQPGVLPDWLRARSSPQGLATMPFKALSWFSRKAGLPLLRRQLDGAIARAFLSPSNPLEHRESLPFSLSFTAWLEGRVLCPETLPAETYMLGVLLCAIWASLRWGDLLWVPPARLHFQAPSAALVGICVRTKTTKSGMPWGIYSPGLLGSATSSWTTRWLSVVKQVLADTKALHPHRVLDFLPAILSADAAHPVIVKPLFRDQAVPWIRSLLYHHWNLHSSEPMPAAFNLIAAHSAKTTLLSWARQLDMPAEPRRIQGHHRLSGSDKSVALYSRDDIGPMLCCQRTVISCIRAGFRPLQPLARGSDNPLPDFPTELPSATGLPRVRWSAATVASPPTQSAGEGDDHTGPHSGTALGVAGGDAGDTGRLGEGDAGRFPKAAAEAVSETGLTSRSWVASESSRCAHTECTGSASRIWKGWPERGCAGRDAGASGGGCSCDIEAPTDGRECGTTGGGMQLAWGGSEGGCTGGREAPTDKSGGTGGTTDGTGCVNKEASGADTRVSAGGGNTGAGEADSCSSMAMMVSWQERKGNKNQTAEEPERKSRGVQAVTGGALVFLVPGPLAEHHRAEAEACACGGAVRRVKGGADVGAVTAEAEVADSIRGRLQADIQPPRDLVRMHAKQVRIRPPGRADDSAGGSGQGDLKIPPLSGAPRTLVGGVREARFEVEGRGSVAAVGQMAGRRSRSVRTTEAGESAGTARWPMLGSKCMLSWRMGRGATGVRAGRVEKSSGVATGAGVLAGVLAGGVWSGNGPV</sequence>
<organism evidence="3 4">
    <name type="scientific">Symbiodinium natans</name>
    <dbReference type="NCBI Taxonomy" id="878477"/>
    <lineage>
        <taxon>Eukaryota</taxon>
        <taxon>Sar</taxon>
        <taxon>Alveolata</taxon>
        <taxon>Dinophyceae</taxon>
        <taxon>Suessiales</taxon>
        <taxon>Symbiodiniaceae</taxon>
        <taxon>Symbiodinium</taxon>
    </lineage>
</organism>
<feature type="compositionally biased region" description="Gly residues" evidence="1">
    <location>
        <begin position="434"/>
        <end position="443"/>
    </location>
</feature>
<feature type="region of interest" description="Disordered" evidence="1">
    <location>
        <begin position="700"/>
        <end position="729"/>
    </location>
</feature>
<keyword evidence="2" id="KW-0472">Membrane</keyword>
<accession>A0A812TEH8</accession>
<dbReference type="AlphaFoldDB" id="A0A812TEH8"/>
<keyword evidence="4" id="KW-1185">Reference proteome</keyword>
<feature type="transmembrane region" description="Helical" evidence="2">
    <location>
        <begin position="12"/>
        <end position="30"/>
    </location>
</feature>
<evidence type="ECO:0000256" key="1">
    <source>
        <dbReference type="SAM" id="MobiDB-lite"/>
    </source>
</evidence>
<dbReference type="Proteomes" id="UP000604046">
    <property type="component" value="Unassembled WGS sequence"/>
</dbReference>